<reference evidence="13 14" key="1">
    <citation type="submission" date="2024-02" db="EMBL/GenBank/DDBJ databases">
        <title>A draft genome for the cacao thread blight pathogen Marasmius crinis-equi.</title>
        <authorList>
            <person name="Cohen S.P."/>
            <person name="Baruah I.K."/>
            <person name="Amoako-Attah I."/>
            <person name="Bukari Y."/>
            <person name="Meinhardt L.W."/>
            <person name="Bailey B.A."/>
        </authorList>
    </citation>
    <scope>NUCLEOTIDE SEQUENCE [LARGE SCALE GENOMIC DNA]</scope>
    <source>
        <strain evidence="13 14">GH-76</strain>
    </source>
</reference>
<organism evidence="13 14">
    <name type="scientific">Marasmius crinis-equi</name>
    <dbReference type="NCBI Taxonomy" id="585013"/>
    <lineage>
        <taxon>Eukaryota</taxon>
        <taxon>Fungi</taxon>
        <taxon>Dikarya</taxon>
        <taxon>Basidiomycota</taxon>
        <taxon>Agaricomycotina</taxon>
        <taxon>Agaricomycetes</taxon>
        <taxon>Agaricomycetidae</taxon>
        <taxon>Agaricales</taxon>
        <taxon>Marasmiineae</taxon>
        <taxon>Marasmiaceae</taxon>
        <taxon>Marasmius</taxon>
    </lineage>
</organism>
<feature type="chain" id="PRO_5046381684" description="ABC transporter" evidence="10">
    <location>
        <begin position="26"/>
        <end position="903"/>
    </location>
</feature>
<feature type="transmembrane region" description="Helical" evidence="9">
    <location>
        <begin position="788"/>
        <end position="816"/>
    </location>
</feature>
<protein>
    <recommendedName>
        <fullName evidence="15">ABC transporter</fullName>
    </recommendedName>
</protein>
<evidence type="ECO:0000256" key="7">
    <source>
        <dbReference type="ARBA" id="ARBA00023136"/>
    </source>
</evidence>
<dbReference type="Pfam" id="PF00664">
    <property type="entry name" value="ABC_membrane"/>
    <property type="match status" value="1"/>
</dbReference>
<sequence>MARVSCSLALLVLSTFTALQHGIRGRNLGAQQGLLAAAFMEATFFYTSLLSWISIAASPRWSKTVIRHLNCVLLATLFVYLYRDIYPYATYTGRPQDLSEGRILWLKIALLITASVIIPLFVPRRYVPVDSKNPSIATAEQTVCLFSLVTFTFLDPIIFFAYRVPHLSWDQLQPLSDYDYAHFLKARSFKYLDVFSGATRRHLGIALFHLFHLDFLVMLLSIVTGSFLELLSPLALKELLRYIETGGLDPTIFRPWVWIVLLFVGPLLAGTSMQWYGFVASRMLARIQAIIMQLILEHSLRIRVKAEATETSTSSRAPSPGPADSSTRARDPGSASMSVNLLGKINNLITSDVENVSETRDILQLCVNVPLQILLVVGIVRMIKLFGWERRMASRVADKREEELVWIKRRQYLNLLNDIIVSMVVLERMRIHLSMGLHFLGLMISGKVSLDRVTDFLQNTELLDALEGNASNPSSSVPPRHATNIGFRNAIFTWAREVDDSPGSSNRRFNLKIDDELTFKKDCLNVVVGPTGSGKTSLLMALLSEMCYIPITSDSWYNLPREGGVAYAAQESWVQNETIRENIVFGSPFDEERYKKVLYQCALERDISLLDAADATEVGEKGITLSGGQKARVTLARAIYSKASIILLDDVLAALEAAFAVSLKDGTVLSKGPFEDIFGHSLELQEEPSKGEGHLEQPGNLGDVESTMASKPSETNGKLIVAEEIQVGHVTVAAVRSYFSAMGSLALIGIVFGTCLIAESIDAAQTWFLGFWASQYADHDTDMVNAPWYLMIYSSFFLSNIIVYTLGIFVLIFGAIRASKSMHKCLLQSVLGTTLRWIDTTPMSRIVTRFTQDVQVVDGPIVSSLKIVGNLTAKLVVKFFAVVALTPAFLPPGTIGHREAGRD</sequence>
<evidence type="ECO:0000256" key="10">
    <source>
        <dbReference type="SAM" id="SignalP"/>
    </source>
</evidence>
<dbReference type="Proteomes" id="UP001465976">
    <property type="component" value="Unassembled WGS sequence"/>
</dbReference>
<evidence type="ECO:0000256" key="8">
    <source>
        <dbReference type="SAM" id="MobiDB-lite"/>
    </source>
</evidence>
<dbReference type="InterPro" id="IPR003439">
    <property type="entry name" value="ABC_transporter-like_ATP-bd"/>
</dbReference>
<keyword evidence="5" id="KW-0067">ATP-binding</keyword>
<dbReference type="SUPFAM" id="SSF52540">
    <property type="entry name" value="P-loop containing nucleoside triphosphate hydrolases"/>
    <property type="match status" value="1"/>
</dbReference>
<dbReference type="Gene3D" id="1.20.1560.10">
    <property type="entry name" value="ABC transporter type 1, transmembrane domain"/>
    <property type="match status" value="3"/>
</dbReference>
<feature type="domain" description="ABC transmembrane type-1" evidence="12">
    <location>
        <begin position="750"/>
        <end position="858"/>
    </location>
</feature>
<evidence type="ECO:0000313" key="14">
    <source>
        <dbReference type="Proteomes" id="UP001465976"/>
    </source>
</evidence>
<keyword evidence="10" id="KW-0732">Signal</keyword>
<feature type="transmembrane region" description="Helical" evidence="9">
    <location>
        <begin position="143"/>
        <end position="162"/>
    </location>
</feature>
<dbReference type="PROSITE" id="PS00211">
    <property type="entry name" value="ABC_TRANSPORTER_1"/>
    <property type="match status" value="1"/>
</dbReference>
<dbReference type="EMBL" id="JBAHYK010000059">
    <property type="protein sequence ID" value="KAL0579459.1"/>
    <property type="molecule type" value="Genomic_DNA"/>
</dbReference>
<feature type="transmembrane region" description="Helical" evidence="9">
    <location>
        <begin position="34"/>
        <end position="53"/>
    </location>
</feature>
<comment type="subcellular location">
    <subcellularLocation>
        <location evidence="1">Membrane</location>
    </subcellularLocation>
</comment>
<evidence type="ECO:0000256" key="4">
    <source>
        <dbReference type="ARBA" id="ARBA00022741"/>
    </source>
</evidence>
<keyword evidence="3 9" id="KW-0812">Transmembrane</keyword>
<dbReference type="Pfam" id="PF00005">
    <property type="entry name" value="ABC_tran"/>
    <property type="match status" value="1"/>
</dbReference>
<keyword evidence="7 9" id="KW-0472">Membrane</keyword>
<dbReference type="InterPro" id="IPR050173">
    <property type="entry name" value="ABC_transporter_C-like"/>
</dbReference>
<dbReference type="PROSITE" id="PS50893">
    <property type="entry name" value="ABC_TRANSPORTER_2"/>
    <property type="match status" value="1"/>
</dbReference>
<dbReference type="PANTHER" id="PTHR24223">
    <property type="entry name" value="ATP-BINDING CASSETTE SUB-FAMILY C"/>
    <property type="match status" value="1"/>
</dbReference>
<dbReference type="PANTHER" id="PTHR24223:SF356">
    <property type="entry name" value="ATP-BINDING CASSETTE TRANSPORTER ABC4"/>
    <property type="match status" value="1"/>
</dbReference>
<dbReference type="InterPro" id="IPR011527">
    <property type="entry name" value="ABC1_TM_dom"/>
</dbReference>
<comment type="caution">
    <text evidence="13">The sequence shown here is derived from an EMBL/GenBank/DDBJ whole genome shotgun (WGS) entry which is preliminary data.</text>
</comment>
<evidence type="ECO:0000256" key="5">
    <source>
        <dbReference type="ARBA" id="ARBA00022840"/>
    </source>
</evidence>
<feature type="region of interest" description="Disordered" evidence="8">
    <location>
        <begin position="311"/>
        <end position="334"/>
    </location>
</feature>
<evidence type="ECO:0008006" key="15">
    <source>
        <dbReference type="Google" id="ProtNLM"/>
    </source>
</evidence>
<evidence type="ECO:0000256" key="1">
    <source>
        <dbReference type="ARBA" id="ARBA00004370"/>
    </source>
</evidence>
<feature type="domain" description="ABC transporter" evidence="11">
    <location>
        <begin position="485"/>
        <end position="735"/>
    </location>
</feature>
<feature type="transmembrane region" description="Helical" evidence="9">
    <location>
        <begin position="65"/>
        <end position="83"/>
    </location>
</feature>
<evidence type="ECO:0000256" key="2">
    <source>
        <dbReference type="ARBA" id="ARBA00022448"/>
    </source>
</evidence>
<feature type="transmembrane region" description="Helical" evidence="9">
    <location>
        <begin position="256"/>
        <end position="276"/>
    </location>
</feature>
<proteinExistence type="predicted"/>
<dbReference type="InterPro" id="IPR027417">
    <property type="entry name" value="P-loop_NTPase"/>
</dbReference>
<dbReference type="SUPFAM" id="SSF90123">
    <property type="entry name" value="ABC transporter transmembrane region"/>
    <property type="match status" value="2"/>
</dbReference>
<evidence type="ECO:0000313" key="13">
    <source>
        <dbReference type="EMBL" id="KAL0579459.1"/>
    </source>
</evidence>
<name>A0ABR3FVE9_9AGAR</name>
<feature type="transmembrane region" description="Helical" evidence="9">
    <location>
        <begin position="103"/>
        <end position="122"/>
    </location>
</feature>
<keyword evidence="14" id="KW-1185">Reference proteome</keyword>
<accession>A0ABR3FVE9</accession>
<dbReference type="SMART" id="SM00382">
    <property type="entry name" value="AAA"/>
    <property type="match status" value="1"/>
</dbReference>
<keyword evidence="6 9" id="KW-1133">Transmembrane helix</keyword>
<feature type="transmembrane region" description="Helical" evidence="9">
    <location>
        <begin position="745"/>
        <end position="768"/>
    </location>
</feature>
<feature type="region of interest" description="Disordered" evidence="8">
    <location>
        <begin position="688"/>
        <end position="711"/>
    </location>
</feature>
<feature type="transmembrane region" description="Helical" evidence="9">
    <location>
        <begin position="215"/>
        <end position="236"/>
    </location>
</feature>
<feature type="signal peptide" evidence="10">
    <location>
        <begin position="1"/>
        <end position="25"/>
    </location>
</feature>
<gene>
    <name evidence="13" type="ORF">V5O48_002565</name>
</gene>
<evidence type="ECO:0000259" key="12">
    <source>
        <dbReference type="PROSITE" id="PS50929"/>
    </source>
</evidence>
<dbReference type="InterPro" id="IPR036640">
    <property type="entry name" value="ABC1_TM_sf"/>
</dbReference>
<evidence type="ECO:0000256" key="9">
    <source>
        <dbReference type="SAM" id="Phobius"/>
    </source>
</evidence>
<dbReference type="InterPro" id="IPR017871">
    <property type="entry name" value="ABC_transporter-like_CS"/>
</dbReference>
<evidence type="ECO:0000256" key="6">
    <source>
        <dbReference type="ARBA" id="ARBA00022989"/>
    </source>
</evidence>
<dbReference type="CDD" id="cd18596">
    <property type="entry name" value="ABC_6TM_VMR1_D1_like"/>
    <property type="match status" value="1"/>
</dbReference>
<dbReference type="Gene3D" id="3.40.50.300">
    <property type="entry name" value="P-loop containing nucleotide triphosphate hydrolases"/>
    <property type="match status" value="1"/>
</dbReference>
<keyword evidence="2" id="KW-0813">Transport</keyword>
<dbReference type="InterPro" id="IPR003593">
    <property type="entry name" value="AAA+_ATPase"/>
</dbReference>
<dbReference type="PROSITE" id="PS50929">
    <property type="entry name" value="ABC_TM1F"/>
    <property type="match status" value="1"/>
</dbReference>
<evidence type="ECO:0000259" key="11">
    <source>
        <dbReference type="PROSITE" id="PS50893"/>
    </source>
</evidence>
<keyword evidence="4" id="KW-0547">Nucleotide-binding</keyword>
<evidence type="ECO:0000256" key="3">
    <source>
        <dbReference type="ARBA" id="ARBA00022692"/>
    </source>
</evidence>